<dbReference type="InterPro" id="IPR011017">
    <property type="entry name" value="TRASH_dom"/>
</dbReference>
<feature type="signal peptide" evidence="2">
    <location>
        <begin position="1"/>
        <end position="30"/>
    </location>
</feature>
<dbReference type="SUPFAM" id="SSF47240">
    <property type="entry name" value="Ferritin-like"/>
    <property type="match status" value="1"/>
</dbReference>
<dbReference type="GO" id="GO:0016491">
    <property type="term" value="F:oxidoreductase activity"/>
    <property type="evidence" value="ECO:0007669"/>
    <property type="project" value="InterPro"/>
</dbReference>
<proteinExistence type="predicted"/>
<keyword evidence="2" id="KW-0732">Signal</keyword>
<feature type="region of interest" description="Disordered" evidence="1">
    <location>
        <begin position="25"/>
        <end position="47"/>
    </location>
</feature>
<dbReference type="Proteomes" id="UP000240978">
    <property type="component" value="Unassembled WGS sequence"/>
</dbReference>
<keyword evidence="5" id="KW-1185">Reference proteome</keyword>
<accession>A0A2P8FM59</accession>
<feature type="chain" id="PRO_5015172371" evidence="2">
    <location>
        <begin position="31"/>
        <end position="103"/>
    </location>
</feature>
<protein>
    <submittedName>
        <fullName evidence="4">YHS domain-containing protein</fullName>
    </submittedName>
</protein>
<dbReference type="PROSITE" id="PS51257">
    <property type="entry name" value="PROKAR_LIPOPROTEIN"/>
    <property type="match status" value="1"/>
</dbReference>
<dbReference type="Pfam" id="PF04945">
    <property type="entry name" value="YHS"/>
    <property type="match status" value="1"/>
</dbReference>
<reference evidence="4 5" key="1">
    <citation type="submission" date="2018-03" db="EMBL/GenBank/DDBJ databases">
        <title>Genomic Encyclopedia of Archaeal and Bacterial Type Strains, Phase II (KMG-II): from individual species to whole genera.</title>
        <authorList>
            <person name="Goeker M."/>
        </authorList>
    </citation>
    <scope>NUCLEOTIDE SEQUENCE [LARGE SCALE GENOMIC DNA]</scope>
    <source>
        <strain evidence="4 5">DSM 18107</strain>
    </source>
</reference>
<name>A0A2P8FM59_9BACT</name>
<organism evidence="4 5">
    <name type="scientific">Chitinophaga ginsengisoli</name>
    <dbReference type="NCBI Taxonomy" id="363837"/>
    <lineage>
        <taxon>Bacteria</taxon>
        <taxon>Pseudomonadati</taxon>
        <taxon>Bacteroidota</taxon>
        <taxon>Chitinophagia</taxon>
        <taxon>Chitinophagales</taxon>
        <taxon>Chitinophagaceae</taxon>
        <taxon>Chitinophaga</taxon>
    </lineage>
</organism>
<dbReference type="EMBL" id="PYGK01000020">
    <property type="protein sequence ID" value="PSL22817.1"/>
    <property type="molecule type" value="Genomic_DNA"/>
</dbReference>
<feature type="compositionally biased region" description="Low complexity" evidence="1">
    <location>
        <begin position="37"/>
        <end position="47"/>
    </location>
</feature>
<dbReference type="InterPro" id="IPR007029">
    <property type="entry name" value="YHS_dom"/>
</dbReference>
<evidence type="ECO:0000313" key="4">
    <source>
        <dbReference type="EMBL" id="PSL22817.1"/>
    </source>
</evidence>
<dbReference type="SMART" id="SM00746">
    <property type="entry name" value="TRASH"/>
    <property type="match status" value="1"/>
</dbReference>
<comment type="caution">
    <text evidence="4">The sequence shown here is derived from an EMBL/GenBank/DDBJ whole genome shotgun (WGS) entry which is preliminary data.</text>
</comment>
<dbReference type="AlphaFoldDB" id="A0A2P8FM59"/>
<gene>
    <name evidence="4" type="ORF">CLV42_12078</name>
</gene>
<evidence type="ECO:0000256" key="2">
    <source>
        <dbReference type="SAM" id="SignalP"/>
    </source>
</evidence>
<evidence type="ECO:0000259" key="3">
    <source>
        <dbReference type="SMART" id="SM00746"/>
    </source>
</evidence>
<evidence type="ECO:0000313" key="5">
    <source>
        <dbReference type="Proteomes" id="UP000240978"/>
    </source>
</evidence>
<sequence length="103" mass="11196">MTMKQLLNISYTLFLAALMTACGNSGTKPAKDSASVATQPAEQAPAQDAAIAGKLPDPVCGMPYDTMYKEWTVYQNDTIHFCSPTCKRVFEKNPEKYAGKLGL</sequence>
<feature type="domain" description="TRASH" evidence="3">
    <location>
        <begin position="57"/>
        <end position="94"/>
    </location>
</feature>
<dbReference type="Gene3D" id="1.10.620.20">
    <property type="entry name" value="Ribonucleotide Reductase, subunit A"/>
    <property type="match status" value="1"/>
</dbReference>
<evidence type="ECO:0000256" key="1">
    <source>
        <dbReference type="SAM" id="MobiDB-lite"/>
    </source>
</evidence>
<dbReference type="InterPro" id="IPR009078">
    <property type="entry name" value="Ferritin-like_SF"/>
</dbReference>
<dbReference type="InterPro" id="IPR012348">
    <property type="entry name" value="RNR-like"/>
</dbReference>